<comment type="caution">
    <text evidence="10">The sequence shown here is derived from an EMBL/GenBank/DDBJ whole genome shotgun (WGS) entry which is preliminary data.</text>
</comment>
<feature type="region of interest" description="Disordered" evidence="8">
    <location>
        <begin position="137"/>
        <end position="177"/>
    </location>
</feature>
<protein>
    <submittedName>
        <fullName evidence="10">Nuclear GTP-binding NUG1</fullName>
    </submittedName>
</protein>
<feature type="region of interest" description="Disordered" evidence="8">
    <location>
        <begin position="72"/>
        <end position="112"/>
    </location>
</feature>
<name>A0A9P6VK71_9HELO</name>
<reference evidence="10" key="1">
    <citation type="submission" date="2019-07" db="EMBL/GenBank/DDBJ databases">
        <title>Hyphodiscus hymeniophilus genome sequencing and assembly.</title>
        <authorList>
            <person name="Kramer G."/>
            <person name="Nodwell J."/>
        </authorList>
    </citation>
    <scope>NUCLEOTIDE SEQUENCE</scope>
    <source>
        <strain evidence="10">ATCC 34498</strain>
    </source>
</reference>
<evidence type="ECO:0000256" key="2">
    <source>
        <dbReference type="ARBA" id="ARBA00022448"/>
    </source>
</evidence>
<dbReference type="GO" id="GO:0042273">
    <property type="term" value="P:ribosomal large subunit biogenesis"/>
    <property type="evidence" value="ECO:0007669"/>
    <property type="project" value="UniProtKB-ARBA"/>
</dbReference>
<evidence type="ECO:0000256" key="3">
    <source>
        <dbReference type="ARBA" id="ARBA00022517"/>
    </source>
</evidence>
<dbReference type="GO" id="GO:0015031">
    <property type="term" value="P:protein transport"/>
    <property type="evidence" value="ECO:0007669"/>
    <property type="project" value="UniProtKB-KW"/>
</dbReference>
<feature type="compositionally biased region" description="Acidic residues" evidence="8">
    <location>
        <begin position="142"/>
        <end position="163"/>
    </location>
</feature>
<keyword evidence="11" id="KW-1185">Reference proteome</keyword>
<dbReference type="CDD" id="cd04178">
    <property type="entry name" value="Nucleostemin_like"/>
    <property type="match status" value="1"/>
</dbReference>
<feature type="region of interest" description="Disordered" evidence="8">
    <location>
        <begin position="1"/>
        <end position="55"/>
    </location>
</feature>
<dbReference type="PROSITE" id="PS51721">
    <property type="entry name" value="G_CP"/>
    <property type="match status" value="1"/>
</dbReference>
<keyword evidence="3" id="KW-0690">Ribosome biogenesis</keyword>
<evidence type="ECO:0000259" key="9">
    <source>
        <dbReference type="PROSITE" id="PS51721"/>
    </source>
</evidence>
<evidence type="ECO:0000256" key="1">
    <source>
        <dbReference type="ARBA" id="ARBA00004123"/>
    </source>
</evidence>
<dbReference type="SUPFAM" id="SSF52540">
    <property type="entry name" value="P-loop containing nucleoside triphosphate hydrolases"/>
    <property type="match status" value="1"/>
</dbReference>
<dbReference type="PANTHER" id="PTHR11089:SF30">
    <property type="entry name" value="GUANINE NUCLEOTIDE-BINDING PROTEIN-LIKE 3 HOMOLOG"/>
    <property type="match status" value="1"/>
</dbReference>
<feature type="compositionally biased region" description="Basic and acidic residues" evidence="8">
    <location>
        <begin position="41"/>
        <end position="51"/>
    </location>
</feature>
<dbReference type="GO" id="GO:0005525">
    <property type="term" value="F:GTP binding"/>
    <property type="evidence" value="ECO:0007669"/>
    <property type="project" value="UniProtKB-KW"/>
</dbReference>
<keyword evidence="2" id="KW-0813">Transport</keyword>
<evidence type="ECO:0000256" key="6">
    <source>
        <dbReference type="ARBA" id="ARBA00023134"/>
    </source>
</evidence>
<keyword evidence="7" id="KW-0539">Nucleus</keyword>
<dbReference type="GO" id="GO:0030684">
    <property type="term" value="C:preribosome"/>
    <property type="evidence" value="ECO:0007669"/>
    <property type="project" value="UniProtKB-ARBA"/>
</dbReference>
<dbReference type="GO" id="GO:0006364">
    <property type="term" value="P:rRNA processing"/>
    <property type="evidence" value="ECO:0007669"/>
    <property type="project" value="UniProtKB-ARBA"/>
</dbReference>
<dbReference type="AlphaFoldDB" id="A0A9P6VK71"/>
<dbReference type="OrthoDB" id="10266128at2759"/>
<feature type="domain" description="CP-type G" evidence="9">
    <location>
        <begin position="181"/>
        <end position="365"/>
    </location>
</feature>
<organism evidence="10 11">
    <name type="scientific">Hyphodiscus hymeniophilus</name>
    <dbReference type="NCBI Taxonomy" id="353542"/>
    <lineage>
        <taxon>Eukaryota</taxon>
        <taxon>Fungi</taxon>
        <taxon>Dikarya</taxon>
        <taxon>Ascomycota</taxon>
        <taxon>Pezizomycotina</taxon>
        <taxon>Leotiomycetes</taxon>
        <taxon>Helotiales</taxon>
        <taxon>Hyphodiscaceae</taxon>
        <taxon>Hyphodiscus</taxon>
    </lineage>
</organism>
<dbReference type="EMBL" id="VNKQ01000007">
    <property type="protein sequence ID" value="KAG0649691.1"/>
    <property type="molecule type" value="Genomic_DNA"/>
</dbReference>
<dbReference type="PANTHER" id="PTHR11089">
    <property type="entry name" value="GTP-BINDING PROTEIN-RELATED"/>
    <property type="match status" value="1"/>
</dbReference>
<dbReference type="FunFam" id="1.10.1580.10:FF:000006">
    <property type="entry name" value="Nuclear GTP-binding protein NUG1"/>
    <property type="match status" value="1"/>
</dbReference>
<evidence type="ECO:0000256" key="8">
    <source>
        <dbReference type="SAM" id="MobiDB-lite"/>
    </source>
</evidence>
<dbReference type="InterPro" id="IPR027417">
    <property type="entry name" value="P-loop_NTPase"/>
</dbReference>
<evidence type="ECO:0000313" key="10">
    <source>
        <dbReference type="EMBL" id="KAG0649691.1"/>
    </source>
</evidence>
<dbReference type="Proteomes" id="UP000785200">
    <property type="component" value="Unassembled WGS sequence"/>
</dbReference>
<evidence type="ECO:0000256" key="4">
    <source>
        <dbReference type="ARBA" id="ARBA00022741"/>
    </source>
</evidence>
<feature type="compositionally biased region" description="Basic and acidic residues" evidence="8">
    <location>
        <begin position="72"/>
        <end position="104"/>
    </location>
</feature>
<keyword evidence="4" id="KW-0547">Nucleotide-binding</keyword>
<keyword evidence="5" id="KW-0653">Protein transport</keyword>
<dbReference type="Pfam" id="PF01926">
    <property type="entry name" value="MMR_HSR1"/>
    <property type="match status" value="1"/>
</dbReference>
<feature type="compositionally biased region" description="Basic residues" evidence="8">
    <location>
        <begin position="7"/>
        <end position="22"/>
    </location>
</feature>
<dbReference type="InterPro" id="IPR023179">
    <property type="entry name" value="GTP-bd_ortho_bundle_sf"/>
</dbReference>
<dbReference type="InterPro" id="IPR030378">
    <property type="entry name" value="G_CP_dom"/>
</dbReference>
<dbReference type="InterPro" id="IPR050755">
    <property type="entry name" value="TRAFAC_YlqF/YawG_RiboMat"/>
</dbReference>
<sequence>MAGNKPGKPKSKRTPVRLRHKIEKASSAKQKKARKAAKSNPEWRTRLKKDPGIPNLFPYKDKILAEIEEGRRRKIEDAAKRRADAKATKTGEQVEREVEARMEGVTEEEIADMMDEDVDEDFDDDTNPMAALLASAKAAAAEYEDDLQSGDEMDEDDESESEGSESGAEISGLPTRKDGSRKAFDKVFKQVVDQADVVLYVLDARDPEGTRSKEVERMVMAAASGGKRLILILNKIDLIPPPVLKAWLIHLRRYFPTIPLRASGPAPNAHTFNHKQLTVQSTSATLFKSLKSFAAAKQLKRAISVGVIGYPNVGKSSVINALTSRMGGAGAACPVGAEAGVTTSLREVKIDSKLKLLDSPGIVFPSAGDGTKASKTEEQARLILLNAIPPKKIEDPVPAVTLLLKRLSASKEMRSKLMDVYGLPALITTNGDPTTDFLVQVARKRGRLGKGGVPNLASAAMTVITDWRDGRIQGWMDAPVLTVAPTITDQSAQDGTAPVGDQKEIVTEWSKEFKLEGLWGDGKEEIVEETMQD</sequence>
<dbReference type="Gene3D" id="3.40.50.300">
    <property type="entry name" value="P-loop containing nucleotide triphosphate hydrolases"/>
    <property type="match status" value="1"/>
</dbReference>
<evidence type="ECO:0000256" key="7">
    <source>
        <dbReference type="ARBA" id="ARBA00023242"/>
    </source>
</evidence>
<dbReference type="InterPro" id="IPR014813">
    <property type="entry name" value="Gnl3_N_dom"/>
</dbReference>
<dbReference type="InterPro" id="IPR006073">
    <property type="entry name" value="GTP-bd"/>
</dbReference>
<evidence type="ECO:0000256" key="5">
    <source>
        <dbReference type="ARBA" id="ARBA00022927"/>
    </source>
</evidence>
<comment type="subcellular location">
    <subcellularLocation>
        <location evidence="1">Nucleus</location>
    </subcellularLocation>
</comment>
<dbReference type="Pfam" id="PF08701">
    <property type="entry name" value="GN3L_Grn1"/>
    <property type="match status" value="1"/>
</dbReference>
<accession>A0A9P6VK71</accession>
<keyword evidence="6" id="KW-0342">GTP-binding</keyword>
<proteinExistence type="predicted"/>
<dbReference type="GO" id="GO:0005730">
    <property type="term" value="C:nucleolus"/>
    <property type="evidence" value="ECO:0007669"/>
    <property type="project" value="TreeGrafter"/>
</dbReference>
<dbReference type="Gene3D" id="1.10.1580.10">
    <property type="match status" value="1"/>
</dbReference>
<evidence type="ECO:0000313" key="11">
    <source>
        <dbReference type="Proteomes" id="UP000785200"/>
    </source>
</evidence>
<gene>
    <name evidence="10" type="ORF">D0Z07_3963</name>
</gene>
<dbReference type="FunFam" id="3.40.50.300:FF:000844">
    <property type="entry name" value="Nuclear GTP-binding protein NUG1"/>
    <property type="match status" value="1"/>
</dbReference>
<dbReference type="PRINTS" id="PR00326">
    <property type="entry name" value="GTP1OBG"/>
</dbReference>